<dbReference type="InterPro" id="IPR002172">
    <property type="entry name" value="LDrepeatLR_classA_rpt"/>
</dbReference>
<evidence type="ECO:0000256" key="19">
    <source>
        <dbReference type="ARBA" id="ARBA00023298"/>
    </source>
</evidence>
<dbReference type="GO" id="GO:0005579">
    <property type="term" value="C:membrane attack complex"/>
    <property type="evidence" value="ECO:0007669"/>
    <property type="project" value="UniProtKB-KW"/>
</dbReference>
<dbReference type="SMART" id="SM00457">
    <property type="entry name" value="MACPF"/>
    <property type="match status" value="1"/>
</dbReference>
<comment type="similarity">
    <text evidence="3">Belongs to the complement C6/C7/C8/C9 family.</text>
</comment>
<evidence type="ECO:0000256" key="16">
    <source>
        <dbReference type="ARBA" id="ARBA00023157"/>
    </source>
</evidence>
<dbReference type="InterPro" id="IPR000884">
    <property type="entry name" value="TSP1_rpt"/>
</dbReference>
<evidence type="ECO:0000256" key="11">
    <source>
        <dbReference type="ARBA" id="ARBA00022852"/>
    </source>
</evidence>
<evidence type="ECO:0000256" key="14">
    <source>
        <dbReference type="ARBA" id="ARBA00023058"/>
    </source>
</evidence>
<evidence type="ECO:0000256" key="21">
    <source>
        <dbReference type="ARBA" id="ARBA00093512"/>
    </source>
</evidence>
<dbReference type="Ensembl" id="ENSGEVT00005015802.1">
    <property type="protein sequence ID" value="ENSGEVP00005015043.1"/>
    <property type="gene ID" value="ENSGEVG00005010735.1"/>
</dbReference>
<dbReference type="SUPFAM" id="SSF57184">
    <property type="entry name" value="Growth factor receptor domain"/>
    <property type="match status" value="1"/>
</dbReference>
<keyword evidence="15" id="KW-0472">Membrane</keyword>
<evidence type="ECO:0000313" key="25">
    <source>
        <dbReference type="Ensembl" id="ENSGEVP00005015043.1"/>
    </source>
</evidence>
<dbReference type="PROSITE" id="PS51412">
    <property type="entry name" value="MACPF_2"/>
    <property type="match status" value="1"/>
</dbReference>
<keyword evidence="5" id="KW-1134">Transmembrane beta strand</keyword>
<comment type="subunit">
    <text evidence="21">Homooligomer; about 20 C9 chains oligomerize to give rise to a huge beta-barrel that forms a 100 Angstrom diameter pore in target membranes. Component of the membrane attack complex (MAC), composed of complement C5b, C6, C7, C8A, C8B, C8G and multiple copies of the pore-forming subunit C9.</text>
</comment>
<evidence type="ECO:0000256" key="17">
    <source>
        <dbReference type="ARBA" id="ARBA00023162"/>
    </source>
</evidence>
<protein>
    <recommendedName>
        <fullName evidence="4">Complement component C9</fullName>
    </recommendedName>
</protein>
<keyword evidence="6" id="KW-0964">Secreted</keyword>
<evidence type="ECO:0000256" key="2">
    <source>
        <dbReference type="ARBA" id="ARBA00004613"/>
    </source>
</evidence>
<evidence type="ECO:0000256" key="9">
    <source>
        <dbReference type="ARBA" id="ARBA00022588"/>
    </source>
</evidence>
<dbReference type="GO" id="GO:1902495">
    <property type="term" value="C:transmembrane transporter complex"/>
    <property type="evidence" value="ECO:0007669"/>
    <property type="project" value="Ensembl"/>
</dbReference>
<feature type="disulfide bond" evidence="22">
    <location>
        <begin position="149"/>
        <end position="164"/>
    </location>
</feature>
<evidence type="ECO:0000313" key="26">
    <source>
        <dbReference type="Proteomes" id="UP000694390"/>
    </source>
</evidence>
<feature type="region of interest" description="Disordered" evidence="23">
    <location>
        <begin position="595"/>
        <end position="622"/>
    </location>
</feature>
<keyword evidence="14" id="KW-0473">Membrane attack complex</keyword>
<evidence type="ECO:0000256" key="23">
    <source>
        <dbReference type="SAM" id="MobiDB-lite"/>
    </source>
</evidence>
<sequence length="622" mass="70492">MTQGTNKDSKFSPSSFFHLAKKARSMYAILQLTCALCILEATTLVSGEMRSSSKKVLHRRTREPNAPSPIDCKLSRWSEWGPCDPCSNLKFRSRSVQQFGQFRGKRCLESLGNSQSCKTSIACPEEQEIDCGADFRCDSGRCIKKRLVCNVDNDCGDFSDESDCERDPKSPCRDPDIEVSEIGRTAGQGISILGMQPMASPFENEYFNGLCDRVRDGNTRTYYRKPWNVAFLNYDTKADKRFTTEFFYDHVTMIKEVYREKQEHFSVSMSVKYTPTEKNQGTSVNASLGYQFSRNESLNYILRYSKERKQTFMHVKGKIQLGRFQMRSRDVRLTDAFLEDLKFLPTEYDKGEYFSFLEMYGTHYAVSGTVGGKYELLYVLDNYAMSLKEVTVEDVKECLGYHLDVSLVNKELDFKGGVKGGKCESINVKSNYTHDDDAVIDDIISLVEGGKIDFSVKIKEMLLRNAKVVDVEDYIQWATSLIDAPVVIQQKPSPIHTLVPVKMKDAHIKKQNLERAIEDYITEYSVCKCEPCKNGGTLLLVDGECMCLCSSYFKGDACQIPKSRDDEDKKVTDGGWSCWTAWSHCVQGERTRTRQCNNPAPGPGGRPCQGDSIEKSYCSQAK</sequence>
<dbReference type="AlphaFoldDB" id="A0A8C4WEN9"/>
<dbReference type="Gene3D" id="2.20.100.10">
    <property type="entry name" value="Thrombospondin type-1 (TSP1) repeat"/>
    <property type="match status" value="2"/>
</dbReference>
<dbReference type="PRINTS" id="PR01705">
    <property type="entry name" value="TSP1REPEAT"/>
</dbReference>
<dbReference type="InterPro" id="IPR009030">
    <property type="entry name" value="Growth_fac_rcpt_cys_sf"/>
</dbReference>
<dbReference type="InterPro" id="IPR036055">
    <property type="entry name" value="LDL_receptor-like_sf"/>
</dbReference>
<keyword evidence="9" id="KW-0399">Innate immunity</keyword>
<evidence type="ECO:0000256" key="8">
    <source>
        <dbReference type="ARBA" id="ARBA00022537"/>
    </source>
</evidence>
<keyword evidence="19" id="KW-1053">Target membrane</keyword>
<dbReference type="FunFam" id="2.20.100.10:FF:000001">
    <property type="entry name" value="semaphorin-5A isoform X1"/>
    <property type="match status" value="1"/>
</dbReference>
<dbReference type="GO" id="GO:0005615">
    <property type="term" value="C:extracellular space"/>
    <property type="evidence" value="ECO:0007669"/>
    <property type="project" value="Ensembl"/>
</dbReference>
<keyword evidence="7" id="KW-0245">EGF-like domain</keyword>
<dbReference type="PROSITE" id="PS01209">
    <property type="entry name" value="LDLRA_1"/>
    <property type="match status" value="1"/>
</dbReference>
<dbReference type="GO" id="GO:0006957">
    <property type="term" value="P:complement activation, alternative pathway"/>
    <property type="evidence" value="ECO:0007669"/>
    <property type="project" value="UniProtKB-KW"/>
</dbReference>
<dbReference type="InterPro" id="IPR023415">
    <property type="entry name" value="LDLR_class-A_CS"/>
</dbReference>
<evidence type="ECO:0000256" key="5">
    <source>
        <dbReference type="ARBA" id="ARBA00022452"/>
    </source>
</evidence>
<dbReference type="SMART" id="SM00192">
    <property type="entry name" value="LDLa"/>
    <property type="match status" value="1"/>
</dbReference>
<reference evidence="25" key="2">
    <citation type="submission" date="2025-08" db="UniProtKB">
        <authorList>
            <consortium name="Ensembl"/>
        </authorList>
    </citation>
    <scope>IDENTIFICATION</scope>
</reference>
<dbReference type="PANTHER" id="PTHR45742">
    <property type="entry name" value="COMPLEMENT COMPONENT C6"/>
    <property type="match status" value="1"/>
</dbReference>
<dbReference type="SUPFAM" id="SSF57424">
    <property type="entry name" value="LDL receptor-like module"/>
    <property type="match status" value="1"/>
</dbReference>
<dbReference type="OrthoDB" id="10037824at2759"/>
<dbReference type="PROSITE" id="PS50068">
    <property type="entry name" value="LDLRA_2"/>
    <property type="match status" value="1"/>
</dbReference>
<evidence type="ECO:0000256" key="1">
    <source>
        <dbReference type="ARBA" id="ARBA00004276"/>
    </source>
</evidence>
<comment type="function">
    <text evidence="20">Pore-forming component of the membrane attack complex (MAC), a multiprotein complex activated by the complement cascade, which inserts into a target cell membrane and forms a pore, leading to target cell membrane rupture and cell lysis. The MAC is initiated by proteolytic cleavage of C5 into complement C5b in response to the classical, alternative, lectin and GZMK complement pathways. The complement pathways consist in a cascade of proteins that leads to phagocytosis and breakdown of pathogens and signaling that strengthens the adaptive immune system. Constitutes the pore-forming subunit of the MAC complex: during MAC assembly, C9 associates with the C5b8 intermediate complex, and polymerizes to complete the pore.</text>
</comment>
<dbReference type="GO" id="GO:0051260">
    <property type="term" value="P:protein homooligomerization"/>
    <property type="evidence" value="ECO:0007669"/>
    <property type="project" value="Ensembl"/>
</dbReference>
<dbReference type="InterPro" id="IPR036383">
    <property type="entry name" value="TSP1_rpt_sf"/>
</dbReference>
<evidence type="ECO:0000256" key="15">
    <source>
        <dbReference type="ARBA" id="ARBA00023136"/>
    </source>
</evidence>
<dbReference type="InterPro" id="IPR020863">
    <property type="entry name" value="MACPF_CS"/>
</dbReference>
<evidence type="ECO:0000256" key="13">
    <source>
        <dbReference type="ARBA" id="ARBA00022875"/>
    </source>
</evidence>
<dbReference type="CDD" id="cd00112">
    <property type="entry name" value="LDLa"/>
    <property type="match status" value="1"/>
</dbReference>
<dbReference type="CTD" id="735"/>
<feature type="disulfide bond" evidence="22">
    <location>
        <begin position="137"/>
        <end position="155"/>
    </location>
</feature>
<dbReference type="Proteomes" id="UP000694390">
    <property type="component" value="Chromosome 6"/>
</dbReference>
<keyword evidence="11" id="KW-0204">Cytolysis</keyword>
<keyword evidence="13" id="KW-0180">Complement pathway</keyword>
<name>A0A8C4WEN9_9SAUR</name>
<dbReference type="RefSeq" id="XP_030422615.1">
    <property type="nucleotide sequence ID" value="XM_030566755.1"/>
</dbReference>
<keyword evidence="10" id="KW-0812">Transmembrane</keyword>
<dbReference type="PROSITE" id="PS50092">
    <property type="entry name" value="TSP1"/>
    <property type="match status" value="2"/>
</dbReference>
<accession>A0A8C4WEN9</accession>
<dbReference type="Pfam" id="PF00090">
    <property type="entry name" value="TSP_1"/>
    <property type="match status" value="2"/>
</dbReference>
<proteinExistence type="inferred from homology"/>
<dbReference type="Pfam" id="PF00057">
    <property type="entry name" value="Ldl_recept_a"/>
    <property type="match status" value="1"/>
</dbReference>
<dbReference type="PANTHER" id="PTHR45742:SF3">
    <property type="entry name" value="COMPLEMENT COMPONENT C9"/>
    <property type="match status" value="1"/>
</dbReference>
<keyword evidence="8" id="KW-1052">Target cell membrane</keyword>
<keyword evidence="26" id="KW-1185">Reference proteome</keyword>
<dbReference type="GeneTree" id="ENSGT00940000159777"/>
<dbReference type="Gene3D" id="2.10.25.10">
    <property type="entry name" value="Laminin"/>
    <property type="match status" value="1"/>
</dbReference>
<dbReference type="GO" id="GO:0044218">
    <property type="term" value="C:other organism cell membrane"/>
    <property type="evidence" value="ECO:0007669"/>
    <property type="project" value="UniProtKB-KW"/>
</dbReference>
<evidence type="ECO:0000256" key="20">
    <source>
        <dbReference type="ARBA" id="ARBA00093294"/>
    </source>
</evidence>
<keyword evidence="17" id="KW-0179">Complement alternate pathway</keyword>
<evidence type="ECO:0000256" key="4">
    <source>
        <dbReference type="ARBA" id="ARBA00018261"/>
    </source>
</evidence>
<organism evidence="25 26">
    <name type="scientific">Gopherus evgoodei</name>
    <name type="common">Goodes thornscrub tortoise</name>
    <dbReference type="NCBI Taxonomy" id="1825980"/>
    <lineage>
        <taxon>Eukaryota</taxon>
        <taxon>Metazoa</taxon>
        <taxon>Chordata</taxon>
        <taxon>Craniata</taxon>
        <taxon>Vertebrata</taxon>
        <taxon>Euteleostomi</taxon>
        <taxon>Archelosauria</taxon>
        <taxon>Testudinata</taxon>
        <taxon>Testudines</taxon>
        <taxon>Cryptodira</taxon>
        <taxon>Durocryptodira</taxon>
        <taxon>Testudinoidea</taxon>
        <taxon>Testudinidae</taxon>
        <taxon>Gopherus</taxon>
    </lineage>
</organism>
<evidence type="ECO:0000256" key="22">
    <source>
        <dbReference type="PROSITE-ProRule" id="PRU00124"/>
    </source>
</evidence>
<dbReference type="Pfam" id="PF01823">
    <property type="entry name" value="MACPF"/>
    <property type="match status" value="1"/>
</dbReference>
<keyword evidence="18" id="KW-0325">Glycoprotein</keyword>
<comment type="subcellular location">
    <subcellularLocation>
        <location evidence="2">Secreted</location>
    </subcellularLocation>
    <subcellularLocation>
        <location evidence="1">Target cell membrane</location>
        <topology evidence="1">Multi-pass membrane protein</topology>
    </subcellularLocation>
</comment>
<evidence type="ECO:0000256" key="6">
    <source>
        <dbReference type="ARBA" id="ARBA00022525"/>
    </source>
</evidence>
<reference evidence="25" key="1">
    <citation type="submission" date="2019-06" db="EMBL/GenBank/DDBJ databases">
        <title>G10K-VGP Goodes thornscrub tortoise genome, primary haplotype.</title>
        <authorList>
            <person name="Murphy B."/>
            <person name="Edwards T."/>
            <person name="Rhie A."/>
            <person name="Koren S."/>
            <person name="Phillippy A."/>
            <person name="Fedrigo O."/>
            <person name="Haase B."/>
            <person name="Mountcastle J."/>
            <person name="Lewin H."/>
            <person name="Damas J."/>
            <person name="Howe K."/>
            <person name="Formenti G."/>
            <person name="Myers G."/>
            <person name="Durbin R."/>
            <person name="Jarvis E.D."/>
        </authorList>
    </citation>
    <scope>NUCLEOTIDE SEQUENCE [LARGE SCALE GENOMIC DNA]</scope>
</reference>
<evidence type="ECO:0000256" key="10">
    <source>
        <dbReference type="ARBA" id="ARBA00022692"/>
    </source>
</evidence>
<dbReference type="SMART" id="SM00209">
    <property type="entry name" value="TSP1"/>
    <property type="match status" value="2"/>
</dbReference>
<dbReference type="GO" id="GO:0006958">
    <property type="term" value="P:complement activation, classical pathway"/>
    <property type="evidence" value="ECO:0007669"/>
    <property type="project" value="UniProtKB-KW"/>
</dbReference>
<evidence type="ECO:0000256" key="12">
    <source>
        <dbReference type="ARBA" id="ARBA00022859"/>
    </source>
</evidence>
<dbReference type="GO" id="GO:0160257">
    <property type="term" value="P:complement activation, GZMK pathway"/>
    <property type="evidence" value="ECO:0007669"/>
    <property type="project" value="Ensembl"/>
</dbReference>
<evidence type="ECO:0000259" key="24">
    <source>
        <dbReference type="PROSITE" id="PS51412"/>
    </source>
</evidence>
<dbReference type="GeneID" id="115653427"/>
<dbReference type="PRINTS" id="PR00764">
    <property type="entry name" value="COMPLEMENTC9"/>
</dbReference>
<keyword evidence="16 22" id="KW-1015">Disulfide bond</keyword>
<dbReference type="InterPro" id="IPR020864">
    <property type="entry name" value="MACPF"/>
</dbReference>
<keyword evidence="12" id="KW-0391">Immunity</keyword>
<gene>
    <name evidence="25" type="primary">C9</name>
</gene>
<comment type="caution">
    <text evidence="22">Lacks conserved residue(s) required for the propagation of feature annotation.</text>
</comment>
<evidence type="ECO:0000256" key="18">
    <source>
        <dbReference type="ARBA" id="ARBA00023180"/>
    </source>
</evidence>
<dbReference type="PROSITE" id="PS00279">
    <property type="entry name" value="MACPF_1"/>
    <property type="match status" value="1"/>
</dbReference>
<dbReference type="Gene3D" id="4.10.400.10">
    <property type="entry name" value="Low-density Lipoprotein Receptor"/>
    <property type="match status" value="1"/>
</dbReference>
<reference evidence="25" key="3">
    <citation type="submission" date="2025-09" db="UniProtKB">
        <authorList>
            <consortium name="Ensembl"/>
        </authorList>
    </citation>
    <scope>IDENTIFICATION</scope>
</reference>
<evidence type="ECO:0000256" key="3">
    <source>
        <dbReference type="ARBA" id="ARBA00009214"/>
    </source>
</evidence>
<dbReference type="GO" id="GO:0031640">
    <property type="term" value="P:killing of cells of another organism"/>
    <property type="evidence" value="ECO:0007669"/>
    <property type="project" value="UniProtKB-KW"/>
</dbReference>
<dbReference type="InterPro" id="IPR001862">
    <property type="entry name" value="MAC_perforin"/>
</dbReference>
<dbReference type="SUPFAM" id="SSF82895">
    <property type="entry name" value="TSP-1 type 1 repeat"/>
    <property type="match status" value="2"/>
</dbReference>
<feature type="domain" description="MACPF" evidence="24">
    <location>
        <begin position="168"/>
        <end position="528"/>
    </location>
</feature>
<evidence type="ECO:0000256" key="7">
    <source>
        <dbReference type="ARBA" id="ARBA00022536"/>
    </source>
</evidence>